<dbReference type="VEuPathDB" id="ToxoDB:TGP89_297440"/>
<feature type="compositionally biased region" description="Polar residues" evidence="1">
    <location>
        <begin position="216"/>
        <end position="229"/>
    </location>
</feature>
<feature type="region of interest" description="Disordered" evidence="1">
    <location>
        <begin position="210"/>
        <end position="229"/>
    </location>
</feature>
<name>A0A086JCU5_TOXGO</name>
<proteinExistence type="predicted"/>
<reference evidence="2 3" key="1">
    <citation type="submission" date="2014-03" db="EMBL/GenBank/DDBJ databases">
        <authorList>
            <person name="Sibley D."/>
            <person name="Venepally P."/>
            <person name="Karamycheva S."/>
            <person name="Hadjithomas M."/>
            <person name="Khan A."/>
            <person name="Brunk B."/>
            <person name="Roos D."/>
            <person name="Caler E."/>
            <person name="Lorenzi H."/>
        </authorList>
    </citation>
    <scope>NUCLEOTIDE SEQUENCE [LARGE SCALE GENOMIC DNA]</scope>
    <source>
        <strain evidence="3">p89</strain>
    </source>
</reference>
<evidence type="ECO:0000313" key="2">
    <source>
        <dbReference type="EMBL" id="KFG29963.1"/>
    </source>
</evidence>
<evidence type="ECO:0000256" key="1">
    <source>
        <dbReference type="SAM" id="MobiDB-lite"/>
    </source>
</evidence>
<protein>
    <submittedName>
        <fullName evidence="2">Uncharacterized protein</fullName>
    </submittedName>
</protein>
<dbReference type="Proteomes" id="UP000028828">
    <property type="component" value="Unassembled WGS sequence"/>
</dbReference>
<organism evidence="2 3">
    <name type="scientific">Toxoplasma gondii p89</name>
    <dbReference type="NCBI Taxonomy" id="943119"/>
    <lineage>
        <taxon>Eukaryota</taxon>
        <taxon>Sar</taxon>
        <taxon>Alveolata</taxon>
        <taxon>Apicomplexa</taxon>
        <taxon>Conoidasida</taxon>
        <taxon>Coccidia</taxon>
        <taxon>Eucoccidiorida</taxon>
        <taxon>Eimeriorina</taxon>
        <taxon>Sarcocystidae</taxon>
        <taxon>Toxoplasma</taxon>
    </lineage>
</organism>
<dbReference type="AlphaFoldDB" id="A0A086JCU5"/>
<gene>
    <name evidence="2" type="ORF">TGP89_297440</name>
</gene>
<comment type="caution">
    <text evidence="2">The sequence shown here is derived from an EMBL/GenBank/DDBJ whole genome shotgun (WGS) entry which is preliminary data.</text>
</comment>
<dbReference type="EMBL" id="AEYI02002109">
    <property type="protein sequence ID" value="KFG29963.1"/>
    <property type="molecule type" value="Genomic_DNA"/>
</dbReference>
<evidence type="ECO:0000313" key="3">
    <source>
        <dbReference type="Proteomes" id="UP000028828"/>
    </source>
</evidence>
<accession>A0A086JCU5</accession>
<sequence>MHAIYAPTAEIESILGDTSAGPRVASGEIWDPSSTFCSPIASDRDGKLEGKTEDEQDDGGLAELLSVQSEIQRQLVRVQEAMLSDCRVFSSLAARVAGGARSLQNPGLYRKQLARHTRNKSTTPLFVPFRPLNQQQRTETRHATHSSVFEGRSGDPRLPYVSAAAPAPRFLCTSPSSGVSRIKRVSSARAAQAEQYNRLHLRVTNSARPDAATGRFSASTPVAASPQMNQVGRKRTTFTAFKAALTAVAMMQIPHMVAPQVFHILGFSVSLNRLSRPAQANTLADRVRWQVNESAPQTRKMHRSVHWQL</sequence>
<dbReference type="OrthoDB" id="10306281at2759"/>